<protein>
    <recommendedName>
        <fullName evidence="2">Myb/SANT-like DNA-binding domain-containing protein</fullName>
    </recommendedName>
</protein>
<dbReference type="Pfam" id="PF13837">
    <property type="entry name" value="Myb_DNA-bind_4"/>
    <property type="match status" value="2"/>
</dbReference>
<feature type="region of interest" description="Disordered" evidence="1">
    <location>
        <begin position="434"/>
        <end position="493"/>
    </location>
</feature>
<dbReference type="Proteomes" id="UP000786811">
    <property type="component" value="Unassembled WGS sequence"/>
</dbReference>
<organism evidence="3 4">
    <name type="scientific">Cotesia congregata</name>
    <name type="common">Parasitoid wasp</name>
    <name type="synonym">Apanteles congregatus</name>
    <dbReference type="NCBI Taxonomy" id="51543"/>
    <lineage>
        <taxon>Eukaryota</taxon>
        <taxon>Metazoa</taxon>
        <taxon>Ecdysozoa</taxon>
        <taxon>Arthropoda</taxon>
        <taxon>Hexapoda</taxon>
        <taxon>Insecta</taxon>
        <taxon>Pterygota</taxon>
        <taxon>Neoptera</taxon>
        <taxon>Endopterygota</taxon>
        <taxon>Hymenoptera</taxon>
        <taxon>Apocrita</taxon>
        <taxon>Ichneumonoidea</taxon>
        <taxon>Braconidae</taxon>
        <taxon>Microgastrinae</taxon>
        <taxon>Cotesia</taxon>
    </lineage>
</organism>
<dbReference type="PANTHER" id="PTHR47595:SF1">
    <property type="entry name" value="MYB_SANT-LIKE DNA-BINDING DOMAIN-CONTAINING PROTEIN"/>
    <property type="match status" value="1"/>
</dbReference>
<gene>
    <name evidence="3" type="ORF">HICCMSTLAB_LOCUS11887</name>
</gene>
<evidence type="ECO:0000256" key="1">
    <source>
        <dbReference type="SAM" id="MobiDB-lite"/>
    </source>
</evidence>
<accession>A0A8J2MXS2</accession>
<keyword evidence="4" id="KW-1185">Reference proteome</keyword>
<comment type="caution">
    <text evidence="3">The sequence shown here is derived from an EMBL/GenBank/DDBJ whole genome shotgun (WGS) entry which is preliminary data.</text>
</comment>
<name>A0A8J2MXS2_COTCN</name>
<dbReference type="OrthoDB" id="691673at2759"/>
<evidence type="ECO:0000259" key="2">
    <source>
        <dbReference type="Pfam" id="PF13837"/>
    </source>
</evidence>
<evidence type="ECO:0000313" key="3">
    <source>
        <dbReference type="EMBL" id="CAG5104208.1"/>
    </source>
</evidence>
<dbReference type="InterPro" id="IPR044822">
    <property type="entry name" value="Myb_DNA-bind_4"/>
</dbReference>
<dbReference type="PANTHER" id="PTHR47595">
    <property type="entry name" value="HEAT SHOCK 70 KDA PROTEIN 14"/>
    <property type="match status" value="1"/>
</dbReference>
<proteinExistence type="predicted"/>
<feature type="domain" description="Myb/SANT-like DNA-binding" evidence="2">
    <location>
        <begin position="7"/>
        <end position="91"/>
    </location>
</feature>
<dbReference type="EMBL" id="CAJNRD030001123">
    <property type="protein sequence ID" value="CAG5104208.1"/>
    <property type="molecule type" value="Genomic_DNA"/>
</dbReference>
<evidence type="ECO:0000313" key="4">
    <source>
        <dbReference type="Proteomes" id="UP000786811"/>
    </source>
</evidence>
<sequence>MRYRGPVWTKTETEALLNIIIKNNLLEKSSTSGQLSHALVKPLLSKGFERTAVQIRLKLRSLRLSYQKCKKKNCTPRAMKECPYYSLLDKIYAGEDAMFVKQEPHHVEPFEEPLSINAITNNTNIWIDQEIQTMLTIIDDMCLSNDLSLKGFANSALKLISNALEVSGIKRSANQVKVALTNLKKAYIKSRESLEAGSIEALTCPFYEYLEKFWGGEKLHRENTKKCEVERLPSIDDAINDVIVGKEIHSRHHGSNVIDLKNGLEHEENNFALDDNNFNLDGNNYSLNDDNNYTLDHTSYNVDNNYLLSDNNYPVESIESIDEEEEEVEDEEYLTADGSSAIVVDLCEDEIDQDNVYINGIEEHIIISLSNASKLIEPLARAGYTRSTQQIISKIKNMRTAYLRCIAQGCTPDAIRECPYFEYLDRLYEQHKKYPDDDDALAPPEPVSRRIDSDDTNGFINDKESESGDHSYNSAHIDNDDDNDADRKFKKPGQDVLWSPVESIVENDVNMRIDDQFESSAIEQTDEVLDQEHDQQEQQNYLDDGIMEHENIEIMDNCELNSSILTGMDSEVSLVQFVNNKIGESRPTDDVPKIISNIKKEAINSDEEVEATNDVSDSLNQEKIVNPDIILEHESGIVLTKDETANMIGNYNSMEYKPVQQMRIKTEVVQNNETPSQTEPQVREGSLTAAFMQSVVQQILKHEEKLQEQHHRWMERQFEIQRQHDRSQRELLLAELREFRKTIAHNNSNNNFLSDH</sequence>
<reference evidence="3" key="1">
    <citation type="submission" date="2021-04" db="EMBL/GenBank/DDBJ databases">
        <authorList>
            <person name="Chebbi M.A.C M."/>
        </authorList>
    </citation>
    <scope>NUCLEOTIDE SEQUENCE</scope>
</reference>
<feature type="domain" description="Myb/SANT-like DNA-binding" evidence="2">
    <location>
        <begin position="124"/>
        <end position="212"/>
    </location>
</feature>
<dbReference type="AlphaFoldDB" id="A0A8J2MXS2"/>